<dbReference type="Proteomes" id="UP000244441">
    <property type="component" value="Chromosome"/>
</dbReference>
<reference evidence="1 2" key="1">
    <citation type="submission" date="2018-01" db="EMBL/GenBank/DDBJ databases">
        <title>Genome sequence of a Cantenovulum-like bacteria.</title>
        <authorList>
            <person name="Tan W.R."/>
            <person name="Lau N.-S."/>
            <person name="Go F."/>
            <person name="Amirul A.-A.A."/>
        </authorList>
    </citation>
    <scope>NUCLEOTIDE SEQUENCE [LARGE SCALE GENOMIC DNA]</scope>
    <source>
        <strain evidence="1 2">CCB-QB4</strain>
    </source>
</reference>
<organism evidence="1 2">
    <name type="scientific">Saccharobesus litoralis</name>
    <dbReference type="NCBI Taxonomy" id="2172099"/>
    <lineage>
        <taxon>Bacteria</taxon>
        <taxon>Pseudomonadati</taxon>
        <taxon>Pseudomonadota</taxon>
        <taxon>Gammaproteobacteria</taxon>
        <taxon>Alteromonadales</taxon>
        <taxon>Alteromonadaceae</taxon>
        <taxon>Saccharobesus</taxon>
    </lineage>
</organism>
<gene>
    <name evidence="1" type="ORF">C2869_06835</name>
</gene>
<dbReference type="GO" id="GO:0008237">
    <property type="term" value="F:metallopeptidase activity"/>
    <property type="evidence" value="ECO:0007669"/>
    <property type="project" value="InterPro"/>
</dbReference>
<name>A0A2S0VPM8_9ALTE</name>
<proteinExistence type="predicted"/>
<dbReference type="SUPFAM" id="SSF55486">
    <property type="entry name" value="Metalloproteases ('zincins'), catalytic domain"/>
    <property type="match status" value="1"/>
</dbReference>
<protein>
    <submittedName>
        <fullName evidence="1">Uncharacterized protein</fullName>
    </submittedName>
</protein>
<accession>A0A2S0VPM8</accession>
<evidence type="ECO:0000313" key="2">
    <source>
        <dbReference type="Proteomes" id="UP000244441"/>
    </source>
</evidence>
<evidence type="ECO:0000313" key="1">
    <source>
        <dbReference type="EMBL" id="AWB66168.1"/>
    </source>
</evidence>
<dbReference type="Gene3D" id="3.40.390.10">
    <property type="entry name" value="Collagenase (Catalytic Domain)"/>
    <property type="match status" value="1"/>
</dbReference>
<dbReference type="KEGG" id="cate:C2869_06835"/>
<dbReference type="EMBL" id="CP026604">
    <property type="protein sequence ID" value="AWB66168.1"/>
    <property type="molecule type" value="Genomic_DNA"/>
</dbReference>
<dbReference type="InterPro" id="IPR024079">
    <property type="entry name" value="MetalloPept_cat_dom_sf"/>
</dbReference>
<keyword evidence="2" id="KW-1185">Reference proteome</keyword>
<dbReference type="AlphaFoldDB" id="A0A2S0VPM8"/>
<sequence length="201" mass="22885">MVLLKLPVNVFVLKSDKSHELDANISEQEMRDVLAQVNSIWQQAKIEYILSGFEAINAIGAEHFLSYRKTKYKGISYQKEMSLLTRDSCETQLYQQSEINVCVVGQIFNRSGGIFINFESPLVIWPLTSKSSQSLNAASLAHEIGHHLGLSHNYLGARYLMQGLGISTVKPEQQHLLLTQKEIDTARNQAEFYHIRKEYLL</sequence>